<dbReference type="PANTHER" id="PTHR10272">
    <property type="entry name" value="PLATELET-ACTIVATING FACTOR ACETYLHYDROLASE"/>
    <property type="match status" value="1"/>
</dbReference>
<name>A0A3N1XN32_9FIRM</name>
<sequence>MNNQNTFLKNDNNQRFPREHAFIGSAAKIPVSTPTPVLSVSPVILPSQERMVDLEVRVTVPTTGSNLPIVLLSHGLGHSNFISSLYGYGPFVNFLASHGFVVIQPTHLDSRMLSLDLQAPDAPVVWKSRVEDMTNILDQLDAIVTEVPGLAGRTNHDLIAVIGHSMGALTAGMLLGEQLTMEDGTIIDMSDARIKAGVLLASPGNGGNDLSPATYEMFPFYRNPIFSKMVKPTLVIAGDADSESPWTNRGADWHTDPYTLSPGPKCLVTIPGGMHSLGGISGYDAAESIDENPERAATVARLTWAYLCSALIPENSAWSSACDVMAKMTNLGKVECK</sequence>
<evidence type="ECO:0000256" key="3">
    <source>
        <dbReference type="ARBA" id="ARBA00023098"/>
    </source>
</evidence>
<gene>
    <name evidence="5" type="ORF">EDD66_10514</name>
</gene>
<dbReference type="EMBL" id="RJVG01000005">
    <property type="protein sequence ID" value="ROR28076.1"/>
    <property type="molecule type" value="Genomic_DNA"/>
</dbReference>
<dbReference type="Pfam" id="PF12697">
    <property type="entry name" value="Abhydrolase_6"/>
    <property type="match status" value="1"/>
</dbReference>
<dbReference type="OrthoDB" id="9814760at2"/>
<evidence type="ECO:0000256" key="2">
    <source>
        <dbReference type="ARBA" id="ARBA00022963"/>
    </source>
</evidence>
<organism evidence="5 6">
    <name type="scientific">Mobilisporobacter senegalensis</name>
    <dbReference type="NCBI Taxonomy" id="1329262"/>
    <lineage>
        <taxon>Bacteria</taxon>
        <taxon>Bacillati</taxon>
        <taxon>Bacillota</taxon>
        <taxon>Clostridia</taxon>
        <taxon>Lachnospirales</taxon>
        <taxon>Lachnospiraceae</taxon>
        <taxon>Mobilisporobacter</taxon>
    </lineage>
</organism>
<dbReference type="RefSeq" id="WP_123609264.1">
    <property type="nucleotide sequence ID" value="NZ_RJVG01000005.1"/>
</dbReference>
<keyword evidence="6" id="KW-1185">Reference proteome</keyword>
<dbReference type="Proteomes" id="UP000273083">
    <property type="component" value="Unassembled WGS sequence"/>
</dbReference>
<dbReference type="AlphaFoldDB" id="A0A3N1XN32"/>
<accession>A0A3N1XN32</accession>
<evidence type="ECO:0000256" key="1">
    <source>
        <dbReference type="ARBA" id="ARBA00022801"/>
    </source>
</evidence>
<dbReference type="InterPro" id="IPR029058">
    <property type="entry name" value="AB_hydrolase_fold"/>
</dbReference>
<reference evidence="5 6" key="1">
    <citation type="submission" date="2018-11" db="EMBL/GenBank/DDBJ databases">
        <title>Genomic Encyclopedia of Type Strains, Phase IV (KMG-IV): sequencing the most valuable type-strain genomes for metagenomic binning, comparative biology and taxonomic classification.</title>
        <authorList>
            <person name="Goeker M."/>
        </authorList>
    </citation>
    <scope>NUCLEOTIDE SEQUENCE [LARGE SCALE GENOMIC DNA]</scope>
    <source>
        <strain evidence="5 6">DSM 26537</strain>
    </source>
</reference>
<comment type="caution">
    <text evidence="5">The sequence shown here is derived from an EMBL/GenBank/DDBJ whole genome shotgun (WGS) entry which is preliminary data.</text>
</comment>
<keyword evidence="2" id="KW-0442">Lipid degradation</keyword>
<evidence type="ECO:0000313" key="5">
    <source>
        <dbReference type="EMBL" id="ROR28076.1"/>
    </source>
</evidence>
<proteinExistence type="predicted"/>
<dbReference type="PANTHER" id="PTHR10272:SF0">
    <property type="entry name" value="PLATELET-ACTIVATING FACTOR ACETYLHYDROLASE"/>
    <property type="match status" value="1"/>
</dbReference>
<feature type="domain" description="AB hydrolase-1" evidence="4">
    <location>
        <begin position="70"/>
        <end position="222"/>
    </location>
</feature>
<dbReference type="GO" id="GO:0003847">
    <property type="term" value="F:1-alkyl-2-acetylglycerophosphocholine esterase activity"/>
    <property type="evidence" value="ECO:0007669"/>
    <property type="project" value="TreeGrafter"/>
</dbReference>
<keyword evidence="3" id="KW-0443">Lipid metabolism</keyword>
<keyword evidence="1 5" id="KW-0378">Hydrolase</keyword>
<dbReference type="Gene3D" id="3.40.50.1820">
    <property type="entry name" value="alpha/beta hydrolase"/>
    <property type="match status" value="1"/>
</dbReference>
<evidence type="ECO:0000259" key="4">
    <source>
        <dbReference type="Pfam" id="PF12697"/>
    </source>
</evidence>
<dbReference type="GO" id="GO:0016042">
    <property type="term" value="P:lipid catabolic process"/>
    <property type="evidence" value="ECO:0007669"/>
    <property type="project" value="UniProtKB-KW"/>
</dbReference>
<evidence type="ECO:0000313" key="6">
    <source>
        <dbReference type="Proteomes" id="UP000273083"/>
    </source>
</evidence>
<dbReference type="SUPFAM" id="SSF53474">
    <property type="entry name" value="alpha/beta-Hydrolases"/>
    <property type="match status" value="1"/>
</dbReference>
<dbReference type="InterPro" id="IPR000073">
    <property type="entry name" value="AB_hydrolase_1"/>
</dbReference>
<protein>
    <submittedName>
        <fullName evidence="5">Putative dienelactone hydrolase</fullName>
    </submittedName>
</protein>